<evidence type="ECO:0000259" key="7">
    <source>
        <dbReference type="PROSITE" id="PS50855"/>
    </source>
</evidence>
<reference evidence="8 9" key="1">
    <citation type="submission" date="2022-06" db="EMBL/GenBank/DDBJ databases">
        <title>Haloarcula sp. a new haloarchaeum isolate from saline soil.</title>
        <authorList>
            <person name="Strakova D."/>
            <person name="Galisteo C."/>
            <person name="Sanchez-Porro C."/>
            <person name="Ventosa A."/>
        </authorList>
    </citation>
    <scope>NUCLEOTIDE SEQUENCE [LARGE SCALE GENOMIC DNA]</scope>
    <source>
        <strain evidence="8 9">S1CR25-12</strain>
    </source>
</reference>
<keyword evidence="5" id="KW-0679">Respiratory chain</keyword>
<dbReference type="Pfam" id="PF00115">
    <property type="entry name" value="COX1"/>
    <property type="match status" value="1"/>
</dbReference>
<evidence type="ECO:0000256" key="3">
    <source>
        <dbReference type="ARBA" id="ARBA00022989"/>
    </source>
</evidence>
<dbReference type="InterPro" id="IPR036927">
    <property type="entry name" value="Cyt_c_oxase-like_su1_sf"/>
</dbReference>
<gene>
    <name evidence="8" type="ORF">NDI56_14335</name>
</gene>
<keyword evidence="5" id="KW-0479">Metal-binding</keyword>
<keyword evidence="2 5" id="KW-0812">Transmembrane</keyword>
<protein>
    <submittedName>
        <fullName evidence="8">Cbb3-type cytochrome c oxidase subunit I</fullName>
    </submittedName>
</protein>
<keyword evidence="3 6" id="KW-1133">Transmembrane helix</keyword>
<comment type="similarity">
    <text evidence="5">Belongs to the heme-copper respiratory oxidase family.</text>
</comment>
<keyword evidence="5" id="KW-0249">Electron transport</keyword>
<dbReference type="RefSeq" id="WP_310920309.1">
    <property type="nucleotide sequence ID" value="NZ_JAMQON010000004.1"/>
</dbReference>
<dbReference type="InterPro" id="IPR023615">
    <property type="entry name" value="Cyt_c_Oxase_su1_BS"/>
</dbReference>
<keyword evidence="5" id="KW-0349">Heme</keyword>
<feature type="transmembrane region" description="Helical" evidence="6">
    <location>
        <begin position="154"/>
        <end position="183"/>
    </location>
</feature>
<dbReference type="SUPFAM" id="SSF81442">
    <property type="entry name" value="Cytochrome c oxidase subunit I-like"/>
    <property type="match status" value="1"/>
</dbReference>
<feature type="transmembrane region" description="Helical" evidence="6">
    <location>
        <begin position="423"/>
        <end position="445"/>
    </location>
</feature>
<feature type="transmembrane region" description="Helical" evidence="6">
    <location>
        <begin position="281"/>
        <end position="298"/>
    </location>
</feature>
<organism evidence="8 9">
    <name type="scientific">Haloarcula saliterrae</name>
    <dbReference type="NCBI Taxonomy" id="2950534"/>
    <lineage>
        <taxon>Archaea</taxon>
        <taxon>Methanobacteriati</taxon>
        <taxon>Methanobacteriota</taxon>
        <taxon>Stenosarchaea group</taxon>
        <taxon>Halobacteria</taxon>
        <taxon>Halobacteriales</taxon>
        <taxon>Haloarculaceae</taxon>
        <taxon>Haloarcula</taxon>
    </lineage>
</organism>
<evidence type="ECO:0000256" key="2">
    <source>
        <dbReference type="ARBA" id="ARBA00022692"/>
    </source>
</evidence>
<dbReference type="PANTHER" id="PTHR10422:SF18">
    <property type="entry name" value="CYTOCHROME C OXIDASE SUBUNIT 1"/>
    <property type="match status" value="1"/>
</dbReference>
<feature type="transmembrane region" description="Helical" evidence="6">
    <location>
        <begin position="345"/>
        <end position="368"/>
    </location>
</feature>
<dbReference type="PANTHER" id="PTHR10422">
    <property type="entry name" value="CYTOCHROME C OXIDASE SUBUNIT 1"/>
    <property type="match status" value="1"/>
</dbReference>
<feature type="transmembrane region" description="Helical" evidence="6">
    <location>
        <begin position="457"/>
        <end position="479"/>
    </location>
</feature>
<evidence type="ECO:0000256" key="1">
    <source>
        <dbReference type="ARBA" id="ARBA00004141"/>
    </source>
</evidence>
<evidence type="ECO:0000313" key="9">
    <source>
        <dbReference type="Proteomes" id="UP001259659"/>
    </source>
</evidence>
<dbReference type="InterPro" id="IPR023616">
    <property type="entry name" value="Cyt_c_oxase-like_su1_dom"/>
</dbReference>
<dbReference type="PRINTS" id="PR01165">
    <property type="entry name" value="CYCOXIDASEI"/>
</dbReference>
<keyword evidence="5" id="KW-0408">Iron</keyword>
<feature type="transmembrane region" description="Helical" evidence="6">
    <location>
        <begin position="109"/>
        <end position="134"/>
    </location>
</feature>
<name>A0ABU2FFK0_9EURY</name>
<dbReference type="Gene3D" id="1.20.210.10">
    <property type="entry name" value="Cytochrome c oxidase-like, subunit I domain"/>
    <property type="match status" value="1"/>
</dbReference>
<feature type="transmembrane region" description="Helical" evidence="6">
    <location>
        <begin position="310"/>
        <end position="333"/>
    </location>
</feature>
<dbReference type="PROSITE" id="PS50855">
    <property type="entry name" value="COX1"/>
    <property type="match status" value="1"/>
</dbReference>
<feature type="transmembrane region" description="Helical" evidence="6">
    <location>
        <begin position="253"/>
        <end position="269"/>
    </location>
</feature>
<keyword evidence="4 6" id="KW-0472">Membrane</keyword>
<dbReference type="EMBL" id="JAMQON010000004">
    <property type="protein sequence ID" value="MDS0260581.1"/>
    <property type="molecule type" value="Genomic_DNA"/>
</dbReference>
<dbReference type="InterPro" id="IPR000883">
    <property type="entry name" value="Cyt_C_Oxase_1"/>
</dbReference>
<keyword evidence="9" id="KW-1185">Reference proteome</keyword>
<evidence type="ECO:0000256" key="6">
    <source>
        <dbReference type="SAM" id="Phobius"/>
    </source>
</evidence>
<evidence type="ECO:0000256" key="4">
    <source>
        <dbReference type="ARBA" id="ARBA00023136"/>
    </source>
</evidence>
<comment type="caution">
    <text evidence="8">The sequence shown here is derived from an EMBL/GenBank/DDBJ whole genome shotgun (WGS) entry which is preliminary data.</text>
</comment>
<keyword evidence="5" id="KW-0813">Transport</keyword>
<dbReference type="PROSITE" id="PS00077">
    <property type="entry name" value="COX1_CUB"/>
    <property type="match status" value="1"/>
</dbReference>
<feature type="transmembrane region" description="Helical" evidence="6">
    <location>
        <begin position="380"/>
        <end position="403"/>
    </location>
</feature>
<accession>A0ABU2FFK0</accession>
<sequence length="516" mass="56128">MSPAATAAVPDDLRRWLTTLDHADIGRLYLAFATVAGLWGATDGMAIRTELLSPAAGVWGPSTYAAFFTTHGLTMLFFFATPAAFGFANLVVPALVGADDMAFPRVNAVAFWLLPPALLLARSGIILGMLGLPVDPPGTGWTFYPPMAVEKPNVGIDLVLVGLHLSGVSTIASSVNLIVTICFERSVGWHRLSVFSWSILTTAGLVLFAFPVLGSAILMLLADRNVGTVFFAVGGGSPILWQHLFWFFGHPEVYILVLPSMGIISYVLPKFCGRRLFGFRYVVYSTLAIGVLSFGVWAHHMFTTGLDPRLSASFMAVSLAIAVPSAVKTFNWITTLWNGAIRLTGPMLFCLGAVGFFVVGGVTGVFLAAIPVDLVLHDTYYVVAHFHFVLVGTIVYALFAAGYYWFPLLTGSRCDPLLARTHFWLSTLGTLLTFGAMLGLGYAALPRRMATYPARFAPLQTVATVGAFVLGVAQLFWLWNVVVSARGPPADDDPWDLGRHGRLPREWAWFRRRREE</sequence>
<evidence type="ECO:0000313" key="8">
    <source>
        <dbReference type="EMBL" id="MDS0260581.1"/>
    </source>
</evidence>
<evidence type="ECO:0000256" key="5">
    <source>
        <dbReference type="RuleBase" id="RU000370"/>
    </source>
</evidence>
<feature type="transmembrane region" description="Helical" evidence="6">
    <location>
        <begin position="76"/>
        <end position="97"/>
    </location>
</feature>
<feature type="domain" description="Cytochrome oxidase subunit I profile" evidence="7">
    <location>
        <begin position="16"/>
        <end position="499"/>
    </location>
</feature>
<dbReference type="Proteomes" id="UP001259659">
    <property type="component" value="Unassembled WGS sequence"/>
</dbReference>
<comment type="subcellular location">
    <subcellularLocation>
        <location evidence="1">Membrane</location>
        <topology evidence="1">Multi-pass membrane protein</topology>
    </subcellularLocation>
</comment>
<proteinExistence type="inferred from homology"/>
<feature type="transmembrane region" description="Helical" evidence="6">
    <location>
        <begin position="195"/>
        <end position="222"/>
    </location>
</feature>